<gene>
    <name evidence="2" type="ORF">MAA_11726</name>
</gene>
<dbReference type="InterPro" id="IPR012337">
    <property type="entry name" value="RNaseH-like_sf"/>
</dbReference>
<name>A0A0B2XD89_METRA</name>
<dbReference type="OrthoDB" id="5143214at2759"/>
<dbReference type="SUPFAM" id="SSF53098">
    <property type="entry name" value="Ribonuclease H-like"/>
    <property type="match status" value="1"/>
</dbReference>
<sequence>MTEQDERLQLSDAVNALKSDDDFDAPVPEEDLELSTTSGESQDSCLVPEMVDAVTMEKYRKFGPFGKLHNIGIALRTSSQLLEDFHEAQRQTAPDEPVLTWVQNVCTRWQSDEAMASRALLKRSALNRMLSIVEERWSLRFKRFSNLLRLPQSSSRGAGIPGQRSTSGGFDEYFQVVEMLLDHLELAVQGVVIEENDDQMMEEVHLFDDMDAKTRRLLKIYVKLGWKKLNDYYSKLTSTAYVAAVVFHPCKKWRTLEQLWNQLPSRQMFEWKRTYAGSLRRIWETKYKNTAHELAYNTISAHGSQDGLDYIERWLAFSRSIARADAQGPQSKQRKQSISLSPQDELDQYLSEPPVDNMAYKTDPIGWWRDVGAV</sequence>
<dbReference type="EMBL" id="ADNJ02000015">
    <property type="protein sequence ID" value="KHO10675.1"/>
    <property type="molecule type" value="Genomic_DNA"/>
</dbReference>
<reference evidence="2 3" key="1">
    <citation type="journal article" date="2011" name="PLoS Genet.">
        <title>Genome sequencing and comparative transcriptomics of the model entomopathogenic fungi Metarhizium anisopliae and M. acridum.</title>
        <authorList>
            <person name="Gao Q."/>
            <person name="Jin K."/>
            <person name="Ying S.H."/>
            <person name="Zhang Y."/>
            <person name="Xiao G."/>
            <person name="Shang Y."/>
            <person name="Duan Z."/>
            <person name="Hu X."/>
            <person name="Xie X.Q."/>
            <person name="Zhou G."/>
            <person name="Peng G."/>
            <person name="Luo Z."/>
            <person name="Huang W."/>
            <person name="Wang B."/>
            <person name="Fang W."/>
            <person name="Wang S."/>
            <person name="Zhong Y."/>
            <person name="Ma L.J."/>
            <person name="St Leger R.J."/>
            <person name="Zhao G.P."/>
            <person name="Pei Y."/>
            <person name="Feng M.G."/>
            <person name="Xia Y."/>
            <person name="Wang C."/>
        </authorList>
    </citation>
    <scope>NUCLEOTIDE SEQUENCE [LARGE SCALE GENOMIC DNA]</scope>
    <source>
        <strain evidence="3">ARSEF 23 / ATCC MYA-3075</strain>
    </source>
</reference>
<proteinExistence type="predicted"/>
<evidence type="ECO:0000313" key="2">
    <source>
        <dbReference type="EMBL" id="KHO10675.1"/>
    </source>
</evidence>
<feature type="region of interest" description="Disordered" evidence="1">
    <location>
        <begin position="1"/>
        <end position="41"/>
    </location>
</feature>
<dbReference type="Proteomes" id="UP000002498">
    <property type="component" value="Unassembled WGS sequence"/>
</dbReference>
<evidence type="ECO:0000256" key="1">
    <source>
        <dbReference type="SAM" id="MobiDB-lite"/>
    </source>
</evidence>
<organism evidence="2 3">
    <name type="scientific">Metarhizium robertsii (strain ARSEF 23 / ATCC MYA-3075)</name>
    <name type="common">Metarhizium anisopliae (strain ARSEF 23)</name>
    <dbReference type="NCBI Taxonomy" id="655844"/>
    <lineage>
        <taxon>Eukaryota</taxon>
        <taxon>Fungi</taxon>
        <taxon>Dikarya</taxon>
        <taxon>Ascomycota</taxon>
        <taxon>Pezizomycotina</taxon>
        <taxon>Sordariomycetes</taxon>
        <taxon>Hypocreomycetidae</taxon>
        <taxon>Hypocreales</taxon>
        <taxon>Clavicipitaceae</taxon>
        <taxon>Metarhizium</taxon>
    </lineage>
</organism>
<protein>
    <submittedName>
        <fullName evidence="2">Uncharacterized protein</fullName>
    </submittedName>
</protein>
<dbReference type="AlphaFoldDB" id="A0A0B2XD89"/>
<dbReference type="HOGENOM" id="CLU_009123_10_5_1"/>
<accession>A0A0B2XD89</accession>
<dbReference type="RefSeq" id="XP_011410943.1">
    <property type="nucleotide sequence ID" value="XM_011412641.1"/>
</dbReference>
<dbReference type="GeneID" id="23633174"/>
<feature type="compositionally biased region" description="Acidic residues" evidence="1">
    <location>
        <begin position="21"/>
        <end position="33"/>
    </location>
</feature>
<reference evidence="2 3" key="2">
    <citation type="journal article" date="2014" name="Proc. Natl. Acad. Sci. U.S.A.">
        <title>Trajectory and genomic determinants of fungal-pathogen speciation and host adaptation.</title>
        <authorList>
            <person name="Hu X."/>
            <person name="Xiao G."/>
            <person name="Zheng P."/>
            <person name="Shang Y."/>
            <person name="Su Y."/>
            <person name="Zhang X."/>
            <person name="Liu X."/>
            <person name="Zhan S."/>
            <person name="St Leger R.J."/>
            <person name="Wang C."/>
        </authorList>
    </citation>
    <scope>GENOME REANNOTATION</scope>
    <source>
        <strain evidence="3">ARSEF 23 / ATCC MYA-3075</strain>
    </source>
</reference>
<dbReference type="KEGG" id="maj:MAA_11726"/>
<comment type="caution">
    <text evidence="2">The sequence shown here is derived from an EMBL/GenBank/DDBJ whole genome shotgun (WGS) entry which is preliminary data.</text>
</comment>
<keyword evidence="3" id="KW-1185">Reference proteome</keyword>
<evidence type="ECO:0000313" key="3">
    <source>
        <dbReference type="Proteomes" id="UP000002498"/>
    </source>
</evidence>